<organism evidence="1 2">
    <name type="scientific">Peronospora belbahrii</name>
    <dbReference type="NCBI Taxonomy" id="622444"/>
    <lineage>
        <taxon>Eukaryota</taxon>
        <taxon>Sar</taxon>
        <taxon>Stramenopiles</taxon>
        <taxon>Oomycota</taxon>
        <taxon>Peronosporomycetes</taxon>
        <taxon>Peronosporales</taxon>
        <taxon>Peronosporaceae</taxon>
        <taxon>Peronospora</taxon>
    </lineage>
</organism>
<evidence type="ECO:0000313" key="1">
    <source>
        <dbReference type="EMBL" id="CAH0521000.1"/>
    </source>
</evidence>
<proteinExistence type="predicted"/>
<sequence length="124" mass="13252">MSELDPLWCVKMAICSLSICIDFSVSPTLPNAGCSASSLILPLVRVVGSFSLLLREVIHWSIQNLIRSDLFHHCQAVNLQVSPTSWGSATTPHKGPGRSMSTAACYHPAGAGTEAGATDFRRPT</sequence>
<comment type="caution">
    <text evidence="1">The sequence shown here is derived from an EMBL/GenBank/DDBJ whole genome shotgun (WGS) entry which is preliminary data.</text>
</comment>
<dbReference type="Proteomes" id="UP001158986">
    <property type="component" value="Unassembled WGS sequence"/>
</dbReference>
<evidence type="ECO:0000313" key="2">
    <source>
        <dbReference type="Proteomes" id="UP001158986"/>
    </source>
</evidence>
<gene>
    <name evidence="1" type="ORF">PBS001_LOCUS7460</name>
</gene>
<keyword evidence="2" id="KW-1185">Reference proteome</keyword>
<name>A0ABN8D6E9_9STRA</name>
<dbReference type="EMBL" id="CAKLCB010000374">
    <property type="protein sequence ID" value="CAH0521000.1"/>
    <property type="molecule type" value="Genomic_DNA"/>
</dbReference>
<accession>A0ABN8D6E9</accession>
<reference evidence="1 2" key="1">
    <citation type="submission" date="2021-11" db="EMBL/GenBank/DDBJ databases">
        <authorList>
            <person name="Islam A."/>
            <person name="Islam S."/>
            <person name="Flora M.S."/>
            <person name="Rahman M."/>
            <person name="Ziaur R.M."/>
            <person name="Epstein J.H."/>
            <person name="Hassan M."/>
            <person name="Klassen M."/>
            <person name="Woodard K."/>
            <person name="Webb A."/>
            <person name="Webby R.J."/>
            <person name="El Zowalaty M.E."/>
        </authorList>
    </citation>
    <scope>NUCLEOTIDE SEQUENCE [LARGE SCALE GENOMIC DNA]</scope>
    <source>
        <strain evidence="1">Pbs1</strain>
    </source>
</reference>
<protein>
    <submittedName>
        <fullName evidence="1">Uncharacterized protein</fullName>
    </submittedName>
</protein>